<protein>
    <submittedName>
        <fullName evidence="2">Uncharacterized protein</fullName>
    </submittedName>
</protein>
<reference evidence="2" key="1">
    <citation type="submission" date="2020-05" db="EMBL/GenBank/DDBJ databases">
        <title>Mycena genomes resolve the evolution of fungal bioluminescence.</title>
        <authorList>
            <person name="Tsai I.J."/>
        </authorList>
    </citation>
    <scope>NUCLEOTIDE SEQUENCE</scope>
    <source>
        <strain evidence="2">CCC161011</strain>
    </source>
</reference>
<feature type="compositionally biased region" description="Low complexity" evidence="1">
    <location>
        <begin position="1"/>
        <end position="30"/>
    </location>
</feature>
<feature type="region of interest" description="Disordered" evidence="1">
    <location>
        <begin position="517"/>
        <end position="545"/>
    </location>
</feature>
<comment type="caution">
    <text evidence="2">The sequence shown here is derived from an EMBL/GenBank/DDBJ whole genome shotgun (WGS) entry which is preliminary data.</text>
</comment>
<dbReference type="AlphaFoldDB" id="A0A8H7DDV6"/>
<dbReference type="OrthoDB" id="3060415at2759"/>
<evidence type="ECO:0000313" key="2">
    <source>
        <dbReference type="EMBL" id="KAF7368533.1"/>
    </source>
</evidence>
<feature type="region of interest" description="Disordered" evidence="1">
    <location>
        <begin position="380"/>
        <end position="504"/>
    </location>
</feature>
<dbReference type="EMBL" id="JACAZI010000002">
    <property type="protein sequence ID" value="KAF7368533.1"/>
    <property type="molecule type" value="Genomic_DNA"/>
</dbReference>
<feature type="compositionally biased region" description="Pro residues" evidence="1">
    <location>
        <begin position="430"/>
        <end position="452"/>
    </location>
</feature>
<organism evidence="2 3">
    <name type="scientific">Mycena venus</name>
    <dbReference type="NCBI Taxonomy" id="2733690"/>
    <lineage>
        <taxon>Eukaryota</taxon>
        <taxon>Fungi</taxon>
        <taxon>Dikarya</taxon>
        <taxon>Basidiomycota</taxon>
        <taxon>Agaricomycotina</taxon>
        <taxon>Agaricomycetes</taxon>
        <taxon>Agaricomycetidae</taxon>
        <taxon>Agaricales</taxon>
        <taxon>Marasmiineae</taxon>
        <taxon>Mycenaceae</taxon>
        <taxon>Mycena</taxon>
    </lineage>
</organism>
<feature type="compositionally biased region" description="Basic residues" evidence="1">
    <location>
        <begin position="411"/>
        <end position="422"/>
    </location>
</feature>
<keyword evidence="3" id="KW-1185">Reference proteome</keyword>
<feature type="compositionally biased region" description="Pro residues" evidence="1">
    <location>
        <begin position="470"/>
        <end position="481"/>
    </location>
</feature>
<accession>A0A8H7DDV6</accession>
<evidence type="ECO:0000313" key="3">
    <source>
        <dbReference type="Proteomes" id="UP000620124"/>
    </source>
</evidence>
<feature type="region of interest" description="Disordered" evidence="1">
    <location>
        <begin position="1"/>
        <end position="39"/>
    </location>
</feature>
<evidence type="ECO:0000256" key="1">
    <source>
        <dbReference type="SAM" id="MobiDB-lite"/>
    </source>
</evidence>
<proteinExistence type="predicted"/>
<sequence length="545" mass="60332">MYYDYDNYSPDYYEPPEQYYDPEPVYYEPEPVYHDPQPVYEDDAFHDVQGDDSTWEADVYGDFGDGFTTDIPLYGEEIVEEEFSEEGEVVTDLEEHDQWDSDRYVLHNSLECCAEEDPAYAVESVDTPLGCDLAHATEAEVDGAAWECVFAQGPPADESPDAWYDTMDAWCLRIAASRDAEAPVSFEEDVDVREPPVHTSWVTAKLAELQDALQHGEIGPEQYAQEHADWLADELEDQRLQAAGYVWDEERADYWHPVHGWGADDDDDEPVDGLPPPSAFLETPDSALRTNQPSPLANELPLPSDVPAAPDLAADIEQLYPFPYIAPELYEPASLEPDVYEPCCSAHAPPAHVKAHPFAFTIPLRSVHRKPAPIRYTMPHTAYAPRNRLPPAKHPTLHLRGSRSSSAKPASKNRRSAGRRTRSCPDFQRGPPPHLETPPSPAAQEPGEPPDTPMTKAIQAAVARSATTNAPPPVEPVPPEIPSSSSFGTPLSLRSGPKPARSSREPPIAIVHAKALPVPPDIPCTHPSAALSAERRRNALRRLAK</sequence>
<gene>
    <name evidence="2" type="ORF">MVEN_00176600</name>
</gene>
<name>A0A8H7DDV6_9AGAR</name>
<dbReference type="Proteomes" id="UP000620124">
    <property type="component" value="Unassembled WGS sequence"/>
</dbReference>